<dbReference type="Proteomes" id="UP001151752">
    <property type="component" value="Chromosome 14"/>
</dbReference>
<organism evidence="1 2">
    <name type="scientific">Salix koriyanagi</name>
    <dbReference type="NCBI Taxonomy" id="2511006"/>
    <lineage>
        <taxon>Eukaryota</taxon>
        <taxon>Viridiplantae</taxon>
        <taxon>Streptophyta</taxon>
        <taxon>Embryophyta</taxon>
        <taxon>Tracheophyta</taxon>
        <taxon>Spermatophyta</taxon>
        <taxon>Magnoliopsida</taxon>
        <taxon>eudicotyledons</taxon>
        <taxon>Gunneridae</taxon>
        <taxon>Pentapetalae</taxon>
        <taxon>rosids</taxon>
        <taxon>fabids</taxon>
        <taxon>Malpighiales</taxon>
        <taxon>Salicaceae</taxon>
        <taxon>Saliceae</taxon>
        <taxon>Salix</taxon>
    </lineage>
</organism>
<sequence>MPSTCGLHLQAAIHRPPVACLASSHTLPHFAHLLPPVLSVSSTRIIHLHLSRTPLTCQHVTVGYQKIFEVGRAEGAKKRRAKKIETEVPWGFAVSGFGESDEERLGVFSIFQ</sequence>
<proteinExistence type="predicted"/>
<reference evidence="1" key="1">
    <citation type="submission" date="2022-11" db="EMBL/GenBank/DDBJ databases">
        <authorList>
            <person name="Hyden B.L."/>
            <person name="Feng K."/>
            <person name="Yates T."/>
            <person name="Jawdy S."/>
            <person name="Smart L.B."/>
            <person name="Muchero W."/>
        </authorList>
    </citation>
    <scope>NUCLEOTIDE SEQUENCE</scope>
    <source>
        <tissue evidence="1">Shoot tip</tissue>
    </source>
</reference>
<keyword evidence="2" id="KW-1185">Reference proteome</keyword>
<accession>A0A9Q0U2H4</accession>
<dbReference type="AlphaFoldDB" id="A0A9Q0U2H4"/>
<evidence type="ECO:0000313" key="1">
    <source>
        <dbReference type="EMBL" id="KAJ6722213.1"/>
    </source>
</evidence>
<reference evidence="1" key="2">
    <citation type="journal article" date="2023" name="Int. J. Mol. Sci.">
        <title>De Novo Assembly and Annotation of 11 Diverse Shrub Willow (Salix) Genomes Reveals Novel Gene Organization in Sex-Linked Regions.</title>
        <authorList>
            <person name="Hyden B."/>
            <person name="Feng K."/>
            <person name="Yates T.B."/>
            <person name="Jawdy S."/>
            <person name="Cereghino C."/>
            <person name="Smart L.B."/>
            <person name="Muchero W."/>
        </authorList>
    </citation>
    <scope>NUCLEOTIDE SEQUENCE</scope>
    <source>
        <tissue evidence="1">Shoot tip</tissue>
    </source>
</reference>
<comment type="caution">
    <text evidence="1">The sequence shown here is derived from an EMBL/GenBank/DDBJ whole genome shotgun (WGS) entry which is preliminary data.</text>
</comment>
<name>A0A9Q0U2H4_9ROSI</name>
<protein>
    <submittedName>
        <fullName evidence="1">Uncharacterized protein</fullName>
    </submittedName>
</protein>
<evidence type="ECO:0000313" key="2">
    <source>
        <dbReference type="Proteomes" id="UP001151752"/>
    </source>
</evidence>
<gene>
    <name evidence="1" type="ORF">OIU74_006917</name>
</gene>
<dbReference type="EMBL" id="JAPFFM010000013">
    <property type="protein sequence ID" value="KAJ6722213.1"/>
    <property type="molecule type" value="Genomic_DNA"/>
</dbReference>